<dbReference type="AlphaFoldDB" id="A0A8X7BGN2"/>
<gene>
    <name evidence="1" type="primary">NCL1_30767</name>
    <name evidence="1" type="ORF">TNCV_3117771</name>
</gene>
<reference evidence="1" key="1">
    <citation type="submission" date="2020-08" db="EMBL/GenBank/DDBJ databases">
        <title>Multicomponent nature underlies the extraordinary mechanical properties of spider dragline silk.</title>
        <authorList>
            <person name="Kono N."/>
            <person name="Nakamura H."/>
            <person name="Mori M."/>
            <person name="Yoshida Y."/>
            <person name="Ohtoshi R."/>
            <person name="Malay A.D."/>
            <person name="Moran D.A.P."/>
            <person name="Tomita M."/>
            <person name="Numata K."/>
            <person name="Arakawa K."/>
        </authorList>
    </citation>
    <scope>NUCLEOTIDE SEQUENCE</scope>
</reference>
<proteinExistence type="predicted"/>
<dbReference type="EMBL" id="BMAU01021394">
    <property type="protein sequence ID" value="GFY30615.1"/>
    <property type="molecule type" value="Genomic_DNA"/>
</dbReference>
<sequence length="190" mass="21960">MECWHAFGRVNYFGRRLLDSGECGREGRRSLVVFAGGTCGIVLGRTFGERPAHRHDIRYVCALSETKFVVKVQKDLSDPLEIKNSVRQGDTLACLLFNIVLDKVEFDIVNFIKIKRIKWAGHVIRMNEDRTTEKVFNAQPIGTQRKSRPNLRWIDGLEKGLLVLRTRHWRTLAWKRILEKAKAHPRLSGH</sequence>
<accession>A0A8X7BGN2</accession>
<keyword evidence="2" id="KW-1185">Reference proteome</keyword>
<name>A0A8X7BGN2_TRICX</name>
<evidence type="ECO:0000313" key="1">
    <source>
        <dbReference type="EMBL" id="GFY30615.1"/>
    </source>
</evidence>
<organism evidence="1 2">
    <name type="scientific">Trichonephila clavipes</name>
    <name type="common">Golden silk orbweaver</name>
    <name type="synonym">Nephila clavipes</name>
    <dbReference type="NCBI Taxonomy" id="2585209"/>
    <lineage>
        <taxon>Eukaryota</taxon>
        <taxon>Metazoa</taxon>
        <taxon>Ecdysozoa</taxon>
        <taxon>Arthropoda</taxon>
        <taxon>Chelicerata</taxon>
        <taxon>Arachnida</taxon>
        <taxon>Araneae</taxon>
        <taxon>Araneomorphae</taxon>
        <taxon>Entelegynae</taxon>
        <taxon>Araneoidea</taxon>
        <taxon>Nephilidae</taxon>
        <taxon>Trichonephila</taxon>
    </lineage>
</organism>
<evidence type="ECO:0000313" key="2">
    <source>
        <dbReference type="Proteomes" id="UP000887159"/>
    </source>
</evidence>
<comment type="caution">
    <text evidence="1">The sequence shown here is derived from an EMBL/GenBank/DDBJ whole genome shotgun (WGS) entry which is preliminary data.</text>
</comment>
<dbReference type="Proteomes" id="UP000887159">
    <property type="component" value="Unassembled WGS sequence"/>
</dbReference>
<protein>
    <submittedName>
        <fullName evidence="1">Uncharacterized protein</fullName>
    </submittedName>
</protein>